<name>A0AAW2M7T1_SESRA</name>
<comment type="caution">
    <text evidence="2">The sequence shown here is derived from an EMBL/GenBank/DDBJ whole genome shotgun (WGS) entry which is preliminary data.</text>
</comment>
<dbReference type="SUPFAM" id="SSF56672">
    <property type="entry name" value="DNA/RNA polymerases"/>
    <property type="match status" value="1"/>
</dbReference>
<dbReference type="InterPro" id="IPR021109">
    <property type="entry name" value="Peptidase_aspartic_dom_sf"/>
</dbReference>
<dbReference type="PANTHER" id="PTHR15503">
    <property type="entry name" value="LDOC1 RELATED"/>
    <property type="match status" value="1"/>
</dbReference>
<dbReference type="PANTHER" id="PTHR15503:SF43">
    <property type="entry name" value="REVERSE TRANSCRIPTASE RNASE H-LIKE DOMAIN-CONTAINING PROTEIN"/>
    <property type="match status" value="1"/>
</dbReference>
<dbReference type="Pfam" id="PF03732">
    <property type="entry name" value="Retrotrans_gag"/>
    <property type="match status" value="1"/>
</dbReference>
<dbReference type="EMBL" id="JACGWJ010000023">
    <property type="protein sequence ID" value="KAL0326171.1"/>
    <property type="molecule type" value="Genomic_DNA"/>
</dbReference>
<sequence>MPHWEKYVRALNDRFGIFLYKDPMSDLMNLKQTGTIQEYMDRFDELLNCLELTEAYVMSCFLAGLREEIALQVRMFKPKMMQEVISLERLQDQALRLNSSSRNSLNINNHKPFPQSSRSLVFTQTSKSLAPNASISYTSNHFKQMPIQKVVNQNRIPLLQSRRMSPQELDEKRSKGLCYWCDEKYTSGHQCSKRKHIYILEALEEDESLMHKEVEEEEEEHQLHEVPNEEDDRSNFHILVNVMTGVHNFSAMRVTGCCKGKAIHILIDTGSTHNFVDFQVARRLGCKLEATDLFPVAVANGNRVYSTHRCKTFNWRMQGVDVVTEVMTLPLGGCDIVLGVQWLVTLSNISWNFKDLKIEFYMNRRKVSLRGKQSEASKVVDAKSLRRILQKLGHISLLSIRLLHREHGRNSMLFALEGQTVEEQGKLDTLLTEYADLFEEPKALPPKRKHDHGINLLERTSAINIRPYRYPIVQKDEIEKLVQEMLDSGVIRESNNTYSSHVVLVKKKDGSWRMCIDCRELSKNTMKDKFSIPVIEELLDELHGAKYFPSST</sequence>
<protein>
    <submittedName>
        <fullName evidence="2">Transposon Ty3-G Gag-Pol polyprotein</fullName>
    </submittedName>
</protein>
<dbReference type="InterPro" id="IPR032567">
    <property type="entry name" value="RTL1-rel"/>
</dbReference>
<organism evidence="2">
    <name type="scientific">Sesamum radiatum</name>
    <name type="common">Black benniseed</name>
    <dbReference type="NCBI Taxonomy" id="300843"/>
    <lineage>
        <taxon>Eukaryota</taxon>
        <taxon>Viridiplantae</taxon>
        <taxon>Streptophyta</taxon>
        <taxon>Embryophyta</taxon>
        <taxon>Tracheophyta</taxon>
        <taxon>Spermatophyta</taxon>
        <taxon>Magnoliopsida</taxon>
        <taxon>eudicotyledons</taxon>
        <taxon>Gunneridae</taxon>
        <taxon>Pentapetalae</taxon>
        <taxon>asterids</taxon>
        <taxon>lamiids</taxon>
        <taxon>Lamiales</taxon>
        <taxon>Pedaliaceae</taxon>
        <taxon>Sesamum</taxon>
    </lineage>
</organism>
<dbReference type="InterPro" id="IPR043502">
    <property type="entry name" value="DNA/RNA_pol_sf"/>
</dbReference>
<dbReference type="AlphaFoldDB" id="A0AAW2M7T1"/>
<evidence type="ECO:0000313" key="2">
    <source>
        <dbReference type="EMBL" id="KAL0326171.1"/>
    </source>
</evidence>
<dbReference type="Gene3D" id="2.40.70.10">
    <property type="entry name" value="Acid Proteases"/>
    <property type="match status" value="1"/>
</dbReference>
<dbReference type="InterPro" id="IPR043128">
    <property type="entry name" value="Rev_trsase/Diguanyl_cyclase"/>
</dbReference>
<dbReference type="Pfam" id="PF08284">
    <property type="entry name" value="RVP_2"/>
    <property type="match status" value="1"/>
</dbReference>
<gene>
    <name evidence="2" type="ORF">Sradi_5186400</name>
</gene>
<evidence type="ECO:0000259" key="1">
    <source>
        <dbReference type="Pfam" id="PF03732"/>
    </source>
</evidence>
<feature type="domain" description="Retrotransposon gag" evidence="1">
    <location>
        <begin position="3"/>
        <end position="67"/>
    </location>
</feature>
<dbReference type="CDD" id="cd00303">
    <property type="entry name" value="retropepsin_like"/>
    <property type="match status" value="1"/>
</dbReference>
<proteinExistence type="predicted"/>
<dbReference type="SUPFAM" id="SSF50630">
    <property type="entry name" value="Acid proteases"/>
    <property type="match status" value="1"/>
</dbReference>
<dbReference type="Gene3D" id="3.10.10.10">
    <property type="entry name" value="HIV Type 1 Reverse Transcriptase, subunit A, domain 1"/>
    <property type="match status" value="1"/>
</dbReference>
<dbReference type="Gene3D" id="3.30.70.270">
    <property type="match status" value="1"/>
</dbReference>
<dbReference type="InterPro" id="IPR005162">
    <property type="entry name" value="Retrotrans_gag_dom"/>
</dbReference>
<reference evidence="2" key="2">
    <citation type="journal article" date="2024" name="Plant">
        <title>Genomic evolution and insights into agronomic trait innovations of Sesamum species.</title>
        <authorList>
            <person name="Miao H."/>
            <person name="Wang L."/>
            <person name="Qu L."/>
            <person name="Liu H."/>
            <person name="Sun Y."/>
            <person name="Le M."/>
            <person name="Wang Q."/>
            <person name="Wei S."/>
            <person name="Zheng Y."/>
            <person name="Lin W."/>
            <person name="Duan Y."/>
            <person name="Cao H."/>
            <person name="Xiong S."/>
            <person name="Wang X."/>
            <person name="Wei L."/>
            <person name="Li C."/>
            <person name="Ma Q."/>
            <person name="Ju M."/>
            <person name="Zhao R."/>
            <person name="Li G."/>
            <person name="Mu C."/>
            <person name="Tian Q."/>
            <person name="Mei H."/>
            <person name="Zhang T."/>
            <person name="Gao T."/>
            <person name="Zhang H."/>
        </authorList>
    </citation>
    <scope>NUCLEOTIDE SEQUENCE</scope>
    <source>
        <strain evidence="2">G02</strain>
    </source>
</reference>
<reference evidence="2" key="1">
    <citation type="submission" date="2020-06" db="EMBL/GenBank/DDBJ databases">
        <authorList>
            <person name="Li T."/>
            <person name="Hu X."/>
            <person name="Zhang T."/>
            <person name="Song X."/>
            <person name="Zhang H."/>
            <person name="Dai N."/>
            <person name="Sheng W."/>
            <person name="Hou X."/>
            <person name="Wei L."/>
        </authorList>
    </citation>
    <scope>NUCLEOTIDE SEQUENCE</scope>
    <source>
        <strain evidence="2">G02</strain>
        <tissue evidence="2">Leaf</tissue>
    </source>
</reference>
<accession>A0AAW2M7T1</accession>